<dbReference type="GO" id="GO:0030170">
    <property type="term" value="F:pyridoxal phosphate binding"/>
    <property type="evidence" value="ECO:0007669"/>
    <property type="project" value="TreeGrafter"/>
</dbReference>
<gene>
    <name evidence="4" type="ORF">DFO77_10577</name>
</gene>
<reference evidence="4 5" key="1">
    <citation type="submission" date="2018-07" db="EMBL/GenBank/DDBJ databases">
        <title>Freshwater and sediment microbial communities from various areas in North America, analyzing microbe dynamics in response to fracking.</title>
        <authorList>
            <person name="Lamendella R."/>
        </authorList>
    </citation>
    <scope>NUCLEOTIDE SEQUENCE [LARGE SCALE GENOMIC DNA]</scope>
    <source>
        <strain evidence="4 5">160A</strain>
    </source>
</reference>
<dbReference type="PANTHER" id="PTHR30244">
    <property type="entry name" value="TRANSAMINASE"/>
    <property type="match status" value="1"/>
</dbReference>
<dbReference type="AlphaFoldDB" id="A0A368V8W3"/>
<dbReference type="PANTHER" id="PTHR30244:SF42">
    <property type="entry name" value="UDP-2-ACETAMIDO-2-DEOXY-3-OXO-D-GLUCURONATE AMINOTRANSFERASE"/>
    <property type="match status" value="1"/>
</dbReference>
<sequence>MVKEQRDIPMVDLTSQYQRLKPGIDEAMSGVLTRGDYINGSVVKSFSNALAGYLGTGYVIPCANGTDALQAALMALELSPGDEVITTSFSFISTVEVIALLGLRPVLVDINPDTLNIDPDAVRDAITGRTRVLLPVHLFGQPAAMSEIMEIARLHNLFVIEDAAQSLGASCFMNGNETSMATIASKENLNNQPCEFHQTNNLNKLFTDEIKVGTIGHIGCTSFFPTKNLGCFGDGGACFTDDERIAERLRMIVNHGARKKYLNEIVGMNSRLDTLQAAVLSEKLSHLDDFIDRRRNAARVYLEELKNLSGLGLPFPTEHDTHTFNQFTVRVKNDRRDMLKSFLAEAEIPSMVYYPLPLHRQPVFKALCKDDLHLPESDSACKEVLSLPMHTEMTEVQQDYIIQRIKMFFDK</sequence>
<dbReference type="PIRSF" id="PIRSF000390">
    <property type="entry name" value="PLP_StrS"/>
    <property type="match status" value="1"/>
</dbReference>
<proteinExistence type="inferred from homology"/>
<feature type="modified residue" description="N6-(pyridoxal phosphate)lysine" evidence="2">
    <location>
        <position position="227"/>
    </location>
</feature>
<organism evidence="4 5">
    <name type="scientific">Marinilabilia salmonicolor</name>
    <dbReference type="NCBI Taxonomy" id="989"/>
    <lineage>
        <taxon>Bacteria</taxon>
        <taxon>Pseudomonadati</taxon>
        <taxon>Bacteroidota</taxon>
        <taxon>Bacteroidia</taxon>
        <taxon>Marinilabiliales</taxon>
        <taxon>Marinilabiliaceae</taxon>
        <taxon>Marinilabilia</taxon>
    </lineage>
</organism>
<accession>A0A368V8W3</accession>
<comment type="caution">
    <text evidence="4">The sequence shown here is derived from an EMBL/GenBank/DDBJ whole genome shotgun (WGS) entry which is preliminary data.</text>
</comment>
<dbReference type="EMBL" id="QPIZ01000005">
    <property type="protein sequence ID" value="RCW37569.1"/>
    <property type="molecule type" value="Genomic_DNA"/>
</dbReference>
<dbReference type="GO" id="GO:0008483">
    <property type="term" value="F:transaminase activity"/>
    <property type="evidence" value="ECO:0007669"/>
    <property type="project" value="TreeGrafter"/>
</dbReference>
<dbReference type="CDD" id="cd00616">
    <property type="entry name" value="AHBA_syn"/>
    <property type="match status" value="1"/>
</dbReference>
<evidence type="ECO:0000256" key="2">
    <source>
        <dbReference type="PIRSR" id="PIRSR000390-2"/>
    </source>
</evidence>
<dbReference type="InterPro" id="IPR015421">
    <property type="entry name" value="PyrdxlP-dep_Trfase_major"/>
</dbReference>
<dbReference type="Gene3D" id="3.40.640.10">
    <property type="entry name" value="Type I PLP-dependent aspartate aminotransferase-like (Major domain)"/>
    <property type="match status" value="1"/>
</dbReference>
<dbReference type="InterPro" id="IPR015422">
    <property type="entry name" value="PyrdxlP-dep_Trfase_small"/>
</dbReference>
<dbReference type="Proteomes" id="UP000252733">
    <property type="component" value="Unassembled WGS sequence"/>
</dbReference>
<evidence type="ECO:0000313" key="4">
    <source>
        <dbReference type="EMBL" id="RCW37569.1"/>
    </source>
</evidence>
<dbReference type="InterPro" id="IPR000653">
    <property type="entry name" value="DegT/StrS_aminotransferase"/>
</dbReference>
<dbReference type="Pfam" id="PF01041">
    <property type="entry name" value="DegT_DnrJ_EryC1"/>
    <property type="match status" value="1"/>
</dbReference>
<evidence type="ECO:0000313" key="5">
    <source>
        <dbReference type="Proteomes" id="UP000252733"/>
    </source>
</evidence>
<dbReference type="RefSeq" id="WP_114436613.1">
    <property type="nucleotide sequence ID" value="NZ_QPIZ01000005.1"/>
</dbReference>
<dbReference type="SUPFAM" id="SSF53383">
    <property type="entry name" value="PLP-dependent transferases"/>
    <property type="match status" value="1"/>
</dbReference>
<keyword evidence="2 3" id="KW-0663">Pyridoxal phosphate</keyword>
<feature type="active site" description="Proton acceptor" evidence="1">
    <location>
        <position position="227"/>
    </location>
</feature>
<name>A0A368V8W3_9BACT</name>
<evidence type="ECO:0000256" key="3">
    <source>
        <dbReference type="RuleBase" id="RU004508"/>
    </source>
</evidence>
<protein>
    <submittedName>
        <fullName evidence="4">dTDP-4-amino-4,6-dideoxygalactose transaminase</fullName>
    </submittedName>
</protein>
<dbReference type="InterPro" id="IPR015424">
    <property type="entry name" value="PyrdxlP-dep_Trfase"/>
</dbReference>
<evidence type="ECO:0000256" key="1">
    <source>
        <dbReference type="PIRSR" id="PIRSR000390-1"/>
    </source>
</evidence>
<dbReference type="GO" id="GO:0000271">
    <property type="term" value="P:polysaccharide biosynthetic process"/>
    <property type="evidence" value="ECO:0007669"/>
    <property type="project" value="TreeGrafter"/>
</dbReference>
<dbReference type="Gene3D" id="3.90.1150.10">
    <property type="entry name" value="Aspartate Aminotransferase, domain 1"/>
    <property type="match status" value="1"/>
</dbReference>
<comment type="similarity">
    <text evidence="3">Belongs to the DegT/DnrJ/EryC1 family.</text>
</comment>
<keyword evidence="5" id="KW-1185">Reference proteome</keyword>